<dbReference type="Gene3D" id="3.90.1300.10">
    <property type="entry name" value="Amidase signature (AS) domain"/>
    <property type="match status" value="1"/>
</dbReference>
<gene>
    <name evidence="4" type="ORF">SAMN04489712_102564</name>
</gene>
<feature type="compositionally biased region" description="Pro residues" evidence="2">
    <location>
        <begin position="426"/>
        <end position="439"/>
    </location>
</feature>
<proteinExistence type="inferred from homology"/>
<name>A0A1H5W3C1_9ACTN</name>
<protein>
    <submittedName>
        <fullName evidence="4">Amidase</fullName>
    </submittedName>
</protein>
<feature type="compositionally biased region" description="Basic residues" evidence="2">
    <location>
        <begin position="440"/>
        <end position="462"/>
    </location>
</feature>
<dbReference type="InterPro" id="IPR020556">
    <property type="entry name" value="Amidase_CS"/>
</dbReference>
<evidence type="ECO:0000259" key="3">
    <source>
        <dbReference type="Pfam" id="PF01425"/>
    </source>
</evidence>
<evidence type="ECO:0000313" key="4">
    <source>
        <dbReference type="EMBL" id="SEF93651.1"/>
    </source>
</evidence>
<feature type="compositionally biased region" description="Basic residues" evidence="2">
    <location>
        <begin position="320"/>
        <end position="331"/>
    </location>
</feature>
<dbReference type="Pfam" id="PF01425">
    <property type="entry name" value="Amidase"/>
    <property type="match status" value="1"/>
</dbReference>
<feature type="compositionally biased region" description="Basic and acidic residues" evidence="2">
    <location>
        <begin position="368"/>
        <end position="380"/>
    </location>
</feature>
<dbReference type="Proteomes" id="UP000236723">
    <property type="component" value="Unassembled WGS sequence"/>
</dbReference>
<dbReference type="EMBL" id="FNVO01000002">
    <property type="protein sequence ID" value="SEF93651.1"/>
    <property type="molecule type" value="Genomic_DNA"/>
</dbReference>
<dbReference type="GO" id="GO:0003824">
    <property type="term" value="F:catalytic activity"/>
    <property type="evidence" value="ECO:0007669"/>
    <property type="project" value="InterPro"/>
</dbReference>
<sequence>MSEWVGRTATEIAAAVQTGQVTAREVVQRHLDRIRAIDSELGAFVRVRGERALAEADEVDARADRAGLPLAGVPVAIKDNIPVAGEPMRNGSLATPAAPQRADHPVVARLRAAGAVVVGLTNLPELAIYPFTDNAFGVARNPWDTRRTPGGSSGGAAVAVAAGMVPIAHGNDGAGSIRIPSANCGLFGIKPGPGVVPAEIGSDSWGGMSENGPLATTVSDAALALSVMADDPALAAPPVPEGLRIALSVKPPAPGVTIQRELRAAIRTAGRELVGLGHDVRRDDPDYPLWAGPAVISRWLAYPAADAEPYLAHPDLETRTRRHARAGRVGRGRAPVRAPRRAGDADPGPPGAGRPRGRRALLAAQRRHVPDLRAADRRLEPGGLSGRLGPDGRQLRGPADRRPARGRPRQRGPAPGPGRPAGGRPPLVPPCPGLQPVPPRRGHRTVTGRGRPRPWKRHRGARHLRRAPRWVVFGQMSGGGAGAVTNGEGHVPLRVDLGVQGLVLQ</sequence>
<organism evidence="4 5">
    <name type="scientific">Thermomonospora echinospora</name>
    <dbReference type="NCBI Taxonomy" id="1992"/>
    <lineage>
        <taxon>Bacteria</taxon>
        <taxon>Bacillati</taxon>
        <taxon>Actinomycetota</taxon>
        <taxon>Actinomycetes</taxon>
        <taxon>Streptosporangiales</taxon>
        <taxon>Thermomonosporaceae</taxon>
        <taxon>Thermomonospora</taxon>
    </lineage>
</organism>
<accession>A0A1H5W3C1</accession>
<evidence type="ECO:0000256" key="2">
    <source>
        <dbReference type="SAM" id="MobiDB-lite"/>
    </source>
</evidence>
<dbReference type="PANTHER" id="PTHR11895:SF7">
    <property type="entry name" value="GLUTAMYL-TRNA(GLN) AMIDOTRANSFERASE SUBUNIT A, MITOCHONDRIAL"/>
    <property type="match status" value="1"/>
</dbReference>
<feature type="domain" description="Amidase" evidence="3">
    <location>
        <begin position="25"/>
        <end position="306"/>
    </location>
</feature>
<dbReference type="InterPro" id="IPR000120">
    <property type="entry name" value="Amidase"/>
</dbReference>
<dbReference type="AlphaFoldDB" id="A0A1H5W3C1"/>
<dbReference type="InterPro" id="IPR023631">
    <property type="entry name" value="Amidase_dom"/>
</dbReference>
<dbReference type="PROSITE" id="PS00571">
    <property type="entry name" value="AMIDASES"/>
    <property type="match status" value="1"/>
</dbReference>
<dbReference type="PANTHER" id="PTHR11895">
    <property type="entry name" value="TRANSAMIDASE"/>
    <property type="match status" value="1"/>
</dbReference>
<comment type="similarity">
    <text evidence="1">Belongs to the amidase family.</text>
</comment>
<feature type="region of interest" description="Disordered" evidence="2">
    <location>
        <begin position="316"/>
        <end position="462"/>
    </location>
</feature>
<dbReference type="SUPFAM" id="SSF75304">
    <property type="entry name" value="Amidase signature (AS) enzymes"/>
    <property type="match status" value="1"/>
</dbReference>
<dbReference type="InterPro" id="IPR036928">
    <property type="entry name" value="AS_sf"/>
</dbReference>
<evidence type="ECO:0000313" key="5">
    <source>
        <dbReference type="Proteomes" id="UP000236723"/>
    </source>
</evidence>
<keyword evidence="5" id="KW-1185">Reference proteome</keyword>
<reference evidence="5" key="1">
    <citation type="submission" date="2016-10" db="EMBL/GenBank/DDBJ databases">
        <authorList>
            <person name="Varghese N."/>
            <person name="Submissions S."/>
        </authorList>
    </citation>
    <scope>NUCLEOTIDE SEQUENCE [LARGE SCALE GENOMIC DNA]</scope>
    <source>
        <strain evidence="5">DSM 43163</strain>
    </source>
</reference>
<evidence type="ECO:0000256" key="1">
    <source>
        <dbReference type="ARBA" id="ARBA00009199"/>
    </source>
</evidence>